<dbReference type="Pfam" id="PF04966">
    <property type="entry name" value="OprB"/>
    <property type="match status" value="1"/>
</dbReference>
<reference evidence="3 4" key="1">
    <citation type="submission" date="2020-08" db="EMBL/GenBank/DDBJ databases">
        <title>The genome sequence of Novosphingobium flavum 4Y4.</title>
        <authorList>
            <person name="Liu Y."/>
        </authorList>
    </citation>
    <scope>NUCLEOTIDE SEQUENCE [LARGE SCALE GENOMIC DNA]</scope>
    <source>
        <strain evidence="3 4">4Y4</strain>
    </source>
</reference>
<comment type="caution">
    <text evidence="3">The sequence shown here is derived from an EMBL/GenBank/DDBJ whole genome shotgun (WGS) entry which is preliminary data.</text>
</comment>
<evidence type="ECO:0000313" key="3">
    <source>
        <dbReference type="EMBL" id="MBC2651956.1"/>
    </source>
</evidence>
<comment type="similarity">
    <text evidence="1 2">Belongs to the OprB family.</text>
</comment>
<evidence type="ECO:0000256" key="2">
    <source>
        <dbReference type="RuleBase" id="RU363072"/>
    </source>
</evidence>
<accession>A0A7X1F7U2</accession>
<sequence>MAQNQDLRVSPRALTPALTPVLLAGLSFGLADPVEAREGLDLAVTYTADTSATASGGSDAKLRYLDNLELSLDADLDKLAGLRGSVLHVTVLNNRGLRPNDAGGTLQGVNNIEVGRAAVRLYEAWGEQAFGPATLRVGLYDVNSEFNTTESAAVLLSPTFGISSEFASSGPAGPSTFPSSALAARLRTAFNQSGGYAQVVVSNARVQTFGDPGGVDLSFADGLLVAGEVGTGQRLRVSLGGWTFTQARDALISLAPDGSPLREKPAGVYAMAEAKLAEGGKRAVTGFLRGGLARGLTQPFARALQTGLLVTPAIVGRDASAFSVGLHHAGTSGEFRAAQAAAGEPAWHTESAVELTYSDEILPHLTLQPDLQIIRQTGEAMPTHTAVQTTLRVQITF</sequence>
<organism evidence="3 4">
    <name type="scientific">Novosphingobium aerophilum</name>
    <dbReference type="NCBI Taxonomy" id="2839843"/>
    <lineage>
        <taxon>Bacteria</taxon>
        <taxon>Pseudomonadati</taxon>
        <taxon>Pseudomonadota</taxon>
        <taxon>Alphaproteobacteria</taxon>
        <taxon>Sphingomonadales</taxon>
        <taxon>Sphingomonadaceae</taxon>
        <taxon>Novosphingobium</taxon>
    </lineage>
</organism>
<keyword evidence="4" id="KW-1185">Reference proteome</keyword>
<dbReference type="EMBL" id="JACLAU010000012">
    <property type="protein sequence ID" value="MBC2651956.1"/>
    <property type="molecule type" value="Genomic_DNA"/>
</dbReference>
<dbReference type="GO" id="GO:0016020">
    <property type="term" value="C:membrane"/>
    <property type="evidence" value="ECO:0007669"/>
    <property type="project" value="InterPro"/>
</dbReference>
<gene>
    <name evidence="3" type="ORF">H7F49_09590</name>
</gene>
<dbReference type="PANTHER" id="PTHR37944:SF1">
    <property type="entry name" value="PORIN B"/>
    <property type="match status" value="1"/>
</dbReference>
<dbReference type="InterPro" id="IPR052932">
    <property type="entry name" value="OprB_Porin"/>
</dbReference>
<dbReference type="GO" id="GO:0008643">
    <property type="term" value="P:carbohydrate transport"/>
    <property type="evidence" value="ECO:0007669"/>
    <property type="project" value="InterPro"/>
</dbReference>
<evidence type="ECO:0000313" key="4">
    <source>
        <dbReference type="Proteomes" id="UP000520156"/>
    </source>
</evidence>
<dbReference type="AlphaFoldDB" id="A0A7X1F7U2"/>
<dbReference type="Proteomes" id="UP000520156">
    <property type="component" value="Unassembled WGS sequence"/>
</dbReference>
<dbReference type="RefSeq" id="WP_185683376.1">
    <property type="nucleotide sequence ID" value="NZ_JACLAU010000012.1"/>
</dbReference>
<name>A0A7X1F7U2_9SPHN</name>
<dbReference type="InterPro" id="IPR007049">
    <property type="entry name" value="Carb-sel_porin_OprB"/>
</dbReference>
<dbReference type="GO" id="GO:0015288">
    <property type="term" value="F:porin activity"/>
    <property type="evidence" value="ECO:0007669"/>
    <property type="project" value="InterPro"/>
</dbReference>
<dbReference type="InterPro" id="IPR038673">
    <property type="entry name" value="OprB_sf"/>
</dbReference>
<protein>
    <submittedName>
        <fullName evidence="3">Carbohydrate porin</fullName>
    </submittedName>
</protein>
<proteinExistence type="inferred from homology"/>
<dbReference type="Gene3D" id="2.40.160.180">
    <property type="entry name" value="Carbohydrate-selective porin OprB"/>
    <property type="match status" value="1"/>
</dbReference>
<evidence type="ECO:0000256" key="1">
    <source>
        <dbReference type="ARBA" id="ARBA00008769"/>
    </source>
</evidence>
<dbReference type="PANTHER" id="PTHR37944">
    <property type="entry name" value="PORIN B"/>
    <property type="match status" value="1"/>
</dbReference>